<dbReference type="GO" id="GO:0005765">
    <property type="term" value="C:lysosomal membrane"/>
    <property type="evidence" value="ECO:0007669"/>
    <property type="project" value="UniProtKB-SubCell"/>
</dbReference>
<sequence length="119" mass="12910">MSTKITLESRQKLPSKVQDVICDSALIIQHATSASGSSEMLMSSMKQFCAAEQSIGNTASSLNKMDGLLDAMLLQCDDVENKIGVVSDALETLQTIERSKYFTEEGTRPNCESDVDSNP</sequence>
<name>A0AA36HFZ8_CYLNA</name>
<protein>
    <recommendedName>
        <fullName evidence="3">BLOC-1-related complex subunit 7</fullName>
    </recommendedName>
</protein>
<dbReference type="Proteomes" id="UP001176961">
    <property type="component" value="Unassembled WGS sequence"/>
</dbReference>
<dbReference type="AlphaFoldDB" id="A0AA36HFZ8"/>
<evidence type="ECO:0000313" key="6">
    <source>
        <dbReference type="EMBL" id="CAJ0609477.1"/>
    </source>
</evidence>
<evidence type="ECO:0000256" key="2">
    <source>
        <dbReference type="ARBA" id="ARBA00005433"/>
    </source>
</evidence>
<dbReference type="InterPro" id="IPR032143">
    <property type="entry name" value="BORCS7"/>
</dbReference>
<dbReference type="Pfam" id="PF16088">
    <property type="entry name" value="BORCS7"/>
    <property type="match status" value="1"/>
</dbReference>
<comment type="caution">
    <text evidence="6">The sequence shown here is derived from an EMBL/GenBank/DDBJ whole genome shotgun (WGS) entry which is preliminary data.</text>
</comment>
<comment type="similarity">
    <text evidence="2">Belongs to the BORCS7 family.</text>
</comment>
<gene>
    <name evidence="6" type="ORF">CYNAS_LOCUS21460</name>
</gene>
<evidence type="ECO:0000256" key="5">
    <source>
        <dbReference type="ARBA" id="ARBA00023228"/>
    </source>
</evidence>
<organism evidence="6 7">
    <name type="scientific">Cylicocyclus nassatus</name>
    <name type="common">Nematode worm</name>
    <dbReference type="NCBI Taxonomy" id="53992"/>
    <lineage>
        <taxon>Eukaryota</taxon>
        <taxon>Metazoa</taxon>
        <taxon>Ecdysozoa</taxon>
        <taxon>Nematoda</taxon>
        <taxon>Chromadorea</taxon>
        <taxon>Rhabditida</taxon>
        <taxon>Rhabditina</taxon>
        <taxon>Rhabditomorpha</taxon>
        <taxon>Strongyloidea</taxon>
        <taxon>Strongylidae</taxon>
        <taxon>Cylicocyclus</taxon>
    </lineage>
</organism>
<reference evidence="6" key="1">
    <citation type="submission" date="2023-07" db="EMBL/GenBank/DDBJ databases">
        <authorList>
            <consortium name="CYATHOMIX"/>
        </authorList>
    </citation>
    <scope>NUCLEOTIDE SEQUENCE</scope>
    <source>
        <strain evidence="6">N/A</strain>
    </source>
</reference>
<evidence type="ECO:0000313" key="7">
    <source>
        <dbReference type="Proteomes" id="UP001176961"/>
    </source>
</evidence>
<keyword evidence="5" id="KW-0458">Lysosome</keyword>
<keyword evidence="7" id="KW-1185">Reference proteome</keyword>
<dbReference type="EMBL" id="CATQJL010000326">
    <property type="protein sequence ID" value="CAJ0609477.1"/>
    <property type="molecule type" value="Genomic_DNA"/>
</dbReference>
<accession>A0AA36HFZ8</accession>
<comment type="subcellular location">
    <subcellularLocation>
        <location evidence="1">Lysosome membrane</location>
    </subcellularLocation>
</comment>
<evidence type="ECO:0000256" key="3">
    <source>
        <dbReference type="ARBA" id="ARBA00022295"/>
    </source>
</evidence>
<keyword evidence="4" id="KW-0472">Membrane</keyword>
<proteinExistence type="inferred from homology"/>
<evidence type="ECO:0000256" key="1">
    <source>
        <dbReference type="ARBA" id="ARBA00004656"/>
    </source>
</evidence>
<evidence type="ECO:0000256" key="4">
    <source>
        <dbReference type="ARBA" id="ARBA00023136"/>
    </source>
</evidence>